<dbReference type="InterPro" id="IPR009722">
    <property type="entry name" value="YjiK/CarP"/>
</dbReference>
<dbReference type="CDD" id="cd09971">
    <property type="entry name" value="SdiA-regulated"/>
    <property type="match status" value="1"/>
</dbReference>
<accession>A0ABQ2GGJ0</accession>
<evidence type="ECO:0008006" key="7">
    <source>
        <dbReference type="Google" id="ProtNLM"/>
    </source>
</evidence>
<proteinExistence type="inferred from homology"/>
<comment type="caution">
    <text evidence="5">The sequence shown here is derived from an EMBL/GenBank/DDBJ whole genome shotgun (WGS) entry which is preliminary data.</text>
</comment>
<gene>
    <name evidence="5" type="ORF">GCM10009425_01470</name>
</gene>
<comment type="similarity">
    <text evidence="2">Belongs to the YjiK family.</text>
</comment>
<evidence type="ECO:0000256" key="3">
    <source>
        <dbReference type="ARBA" id="ARBA00022475"/>
    </source>
</evidence>
<sequence>MNLTLDMQNALSPKVMAMALAGLLTAAAITTGAHLRLFEQVWFRLEQRFSSEETQRQALWLPDYHVTIDAKPLGNDHDMSALTFDASRRTLFTVTNKDSHLIELSLSGDVLRRIPLRGFGDPEAVEYIRPGVLLITEERNHRLIEVHFDDQTQVIDIADPANARQFSLSAADNNNKGFEGLAYDPREQRLFVAKEKDPVRIFEISGFLTASSDRPINIDVHVNAKRDRELFITDLSSLHYDTSTGHLLALSDESKMIVEMDANGTPVSSFSLRGGNQGLTEDIPQAEGITMDDHGTLYVISEPNLFYAFKKKS</sequence>
<dbReference type="InterPro" id="IPR011042">
    <property type="entry name" value="6-blade_b-propeller_TolB-like"/>
</dbReference>
<name>A0ABQ2GGJ0_9PSED</name>
<keyword evidence="6" id="KW-1185">Reference proteome</keyword>
<evidence type="ECO:0000256" key="2">
    <source>
        <dbReference type="ARBA" id="ARBA00009852"/>
    </source>
</evidence>
<comment type="subcellular location">
    <subcellularLocation>
        <location evidence="1">Cell membrane</location>
    </subcellularLocation>
</comment>
<dbReference type="SUPFAM" id="SSF50956">
    <property type="entry name" value="Thermostable phytase (3-phytase)"/>
    <property type="match status" value="1"/>
</dbReference>
<evidence type="ECO:0000256" key="1">
    <source>
        <dbReference type="ARBA" id="ARBA00004236"/>
    </source>
</evidence>
<dbReference type="Gene3D" id="2.120.10.30">
    <property type="entry name" value="TolB, C-terminal domain"/>
    <property type="match status" value="1"/>
</dbReference>
<evidence type="ECO:0000313" key="6">
    <source>
        <dbReference type="Proteomes" id="UP000616499"/>
    </source>
</evidence>
<dbReference type="EMBL" id="BMNW01000001">
    <property type="protein sequence ID" value="GGL94259.1"/>
    <property type="molecule type" value="Genomic_DNA"/>
</dbReference>
<evidence type="ECO:0000313" key="5">
    <source>
        <dbReference type="EMBL" id="GGL94259.1"/>
    </source>
</evidence>
<organism evidence="5 6">
    <name type="scientific">Pseudomonas asuensis</name>
    <dbReference type="NCBI Taxonomy" id="1825787"/>
    <lineage>
        <taxon>Bacteria</taxon>
        <taxon>Pseudomonadati</taxon>
        <taxon>Pseudomonadota</taxon>
        <taxon>Gammaproteobacteria</taxon>
        <taxon>Pseudomonadales</taxon>
        <taxon>Pseudomonadaceae</taxon>
        <taxon>Pseudomonas</taxon>
    </lineage>
</organism>
<dbReference type="Pfam" id="PF06977">
    <property type="entry name" value="SdiA-regulated"/>
    <property type="match status" value="1"/>
</dbReference>
<protein>
    <recommendedName>
        <fullName evidence="7">SdiA-regulated domain-containing protein</fullName>
    </recommendedName>
</protein>
<keyword evidence="3" id="KW-1003">Cell membrane</keyword>
<evidence type="ECO:0000256" key="4">
    <source>
        <dbReference type="ARBA" id="ARBA00023136"/>
    </source>
</evidence>
<dbReference type="Proteomes" id="UP000616499">
    <property type="component" value="Unassembled WGS sequence"/>
</dbReference>
<keyword evidence="4" id="KW-0472">Membrane</keyword>
<reference evidence="6" key="1">
    <citation type="journal article" date="2019" name="Int. J. Syst. Evol. Microbiol.">
        <title>The Global Catalogue of Microorganisms (GCM) 10K type strain sequencing project: providing services to taxonomists for standard genome sequencing and annotation.</title>
        <authorList>
            <consortium name="The Broad Institute Genomics Platform"/>
            <consortium name="The Broad Institute Genome Sequencing Center for Infectious Disease"/>
            <person name="Wu L."/>
            <person name="Ma J."/>
        </authorList>
    </citation>
    <scope>NUCLEOTIDE SEQUENCE [LARGE SCALE GENOMIC DNA]</scope>
    <source>
        <strain evidence="6">JCM 13501</strain>
    </source>
</reference>